<dbReference type="PANTHER" id="PTHR37011:SF2">
    <property type="entry name" value="LIPOPROTEIN"/>
    <property type="match status" value="1"/>
</dbReference>
<evidence type="ECO:0000256" key="3">
    <source>
        <dbReference type="ARBA" id="ARBA00023136"/>
    </source>
</evidence>
<dbReference type="AlphaFoldDB" id="A0A085G0N9"/>
<dbReference type="OrthoDB" id="6520455at2"/>
<evidence type="ECO:0000256" key="6">
    <source>
        <dbReference type="SAM" id="SignalP"/>
    </source>
</evidence>
<evidence type="ECO:0000256" key="2">
    <source>
        <dbReference type="ARBA" id="ARBA00022729"/>
    </source>
</evidence>
<evidence type="ECO:0000313" key="9">
    <source>
        <dbReference type="Proteomes" id="UP000028640"/>
    </source>
</evidence>
<keyword evidence="5 8" id="KW-0449">Lipoprotein</keyword>
<gene>
    <name evidence="8" type="ORF">GEAM_4410</name>
</gene>
<dbReference type="PANTHER" id="PTHR37011">
    <property type="entry name" value="POT FAMILY PEPTIDE TRANSPORT PROTEIN-RELATED"/>
    <property type="match status" value="1"/>
</dbReference>
<dbReference type="NCBIfam" id="NF033216">
    <property type="entry name" value="lipo_YgdI_YgdR"/>
    <property type="match status" value="1"/>
</dbReference>
<dbReference type="InterPro" id="IPR010920">
    <property type="entry name" value="LSM_dom_sf"/>
</dbReference>
<name>A0A085G0N9_EWIA3</name>
<reference evidence="8 9" key="1">
    <citation type="submission" date="2014-05" db="EMBL/GenBank/DDBJ databases">
        <title>ATOL: Assembling a taxonomically balanced genome-scale reconstruction of the evolutionary history of the Enterobacteriaceae.</title>
        <authorList>
            <person name="Plunkett G.III."/>
            <person name="Neeno-Eckwall E.C."/>
            <person name="Glasner J.D."/>
            <person name="Perna N.T."/>
        </authorList>
    </citation>
    <scope>NUCLEOTIDE SEQUENCE [LARGE SCALE GENOMIC DNA]</scope>
    <source>
        <strain evidence="8 9">ATCC 33852</strain>
    </source>
</reference>
<accession>A0A085G0N9</accession>
<evidence type="ECO:0000256" key="4">
    <source>
        <dbReference type="ARBA" id="ARBA00023139"/>
    </source>
</evidence>
<keyword evidence="4" id="KW-0564">Palmitate</keyword>
<dbReference type="GeneID" id="78382200"/>
<feature type="signal peptide" evidence="6">
    <location>
        <begin position="1"/>
        <end position="25"/>
    </location>
</feature>
<dbReference type="Pfam" id="PF06004">
    <property type="entry name" value="DUF903"/>
    <property type="match status" value="1"/>
</dbReference>
<evidence type="ECO:0000313" key="8">
    <source>
        <dbReference type="EMBL" id="KFC77284.1"/>
    </source>
</evidence>
<dbReference type="Gene3D" id="2.30.30.100">
    <property type="match status" value="1"/>
</dbReference>
<dbReference type="EMBL" id="JMPJ01000076">
    <property type="protein sequence ID" value="KFC77284.1"/>
    <property type="molecule type" value="Genomic_DNA"/>
</dbReference>
<evidence type="ECO:0000256" key="1">
    <source>
        <dbReference type="ARBA" id="ARBA00022475"/>
    </source>
</evidence>
<evidence type="ECO:0000259" key="7">
    <source>
        <dbReference type="Pfam" id="PF06004"/>
    </source>
</evidence>
<dbReference type="PROSITE" id="PS51257">
    <property type="entry name" value="PROKAR_LIPOPROTEIN"/>
    <property type="match status" value="1"/>
</dbReference>
<feature type="chain" id="PRO_5001790740" evidence="6">
    <location>
        <begin position="26"/>
        <end position="74"/>
    </location>
</feature>
<proteinExistence type="predicted"/>
<protein>
    <submittedName>
        <fullName evidence="8">Putative lipoprotein</fullName>
    </submittedName>
</protein>
<dbReference type="RefSeq" id="WP_034796184.1">
    <property type="nucleotide sequence ID" value="NZ_JMPJ01000076.1"/>
</dbReference>
<keyword evidence="2 6" id="KW-0732">Signal</keyword>
<dbReference type="InterPro" id="IPR010305">
    <property type="entry name" value="YgdI/YgdR-like"/>
</dbReference>
<keyword evidence="3" id="KW-0472">Membrane</keyword>
<evidence type="ECO:0000256" key="5">
    <source>
        <dbReference type="ARBA" id="ARBA00023288"/>
    </source>
</evidence>
<feature type="domain" description="Lipoprotein YgdI/YgdR-like SH3-like" evidence="7">
    <location>
        <begin position="23"/>
        <end position="71"/>
    </location>
</feature>
<dbReference type="STRING" id="910964.GEAM_4410"/>
<organism evidence="8 9">
    <name type="scientific">Ewingella americana (strain ATCC 33852 / DSM 4580 / CCUG 14506 / JCM 5911 / LMG 7869 / NCTC 12157 / CDC 1468-78)</name>
    <dbReference type="NCBI Taxonomy" id="910964"/>
    <lineage>
        <taxon>Bacteria</taxon>
        <taxon>Pseudomonadati</taxon>
        <taxon>Pseudomonadota</taxon>
        <taxon>Gammaproteobacteria</taxon>
        <taxon>Enterobacterales</taxon>
        <taxon>Yersiniaceae</taxon>
        <taxon>Ewingella</taxon>
    </lineage>
</organism>
<comment type="caution">
    <text evidence="8">The sequence shown here is derived from an EMBL/GenBank/DDBJ whole genome shotgun (WGS) entry which is preliminary data.</text>
</comment>
<keyword evidence="1" id="KW-1003">Cell membrane</keyword>
<dbReference type="eggNOG" id="ENOG5032U4J">
    <property type="taxonomic scope" value="Bacteria"/>
</dbReference>
<dbReference type="SUPFAM" id="SSF50182">
    <property type="entry name" value="Sm-like ribonucleoproteins"/>
    <property type="match status" value="1"/>
</dbReference>
<dbReference type="Proteomes" id="UP000028640">
    <property type="component" value="Unassembled WGS sequence"/>
</dbReference>
<sequence length="74" mass="8158">MKKRYLVASALVLSALLAGCSSNYAIQTNDGRTIVSEGKPRVDRDTGLIKYKDAWGKERQIAQTDVKVMTEIGK</sequence>
<dbReference type="InterPro" id="IPR047807">
    <property type="entry name" value="YgdI/YgdR-like_SH3-like"/>
</dbReference>
<keyword evidence="9" id="KW-1185">Reference proteome</keyword>